<name>A0ABX5FD90_9BURK</name>
<gene>
    <name evidence="16 17" type="primary">coaX</name>
    <name evidence="17" type="ORF">BZL35_00772</name>
</gene>
<comment type="caution">
    <text evidence="17">The sequence shown here is derived from an EMBL/GenBank/DDBJ whole genome shotgun (WGS) entry which is preliminary data.</text>
</comment>
<evidence type="ECO:0000256" key="8">
    <source>
        <dbReference type="ARBA" id="ARBA00022679"/>
    </source>
</evidence>
<evidence type="ECO:0000256" key="9">
    <source>
        <dbReference type="ARBA" id="ARBA00022741"/>
    </source>
</evidence>
<dbReference type="GO" id="GO:0016301">
    <property type="term" value="F:kinase activity"/>
    <property type="evidence" value="ECO:0007669"/>
    <property type="project" value="UniProtKB-KW"/>
</dbReference>
<evidence type="ECO:0000256" key="1">
    <source>
        <dbReference type="ARBA" id="ARBA00001206"/>
    </source>
</evidence>
<dbReference type="PANTHER" id="PTHR34265:SF1">
    <property type="entry name" value="TYPE III PANTOTHENATE KINASE"/>
    <property type="match status" value="1"/>
</dbReference>
<evidence type="ECO:0000256" key="4">
    <source>
        <dbReference type="ARBA" id="ARBA00005225"/>
    </source>
</evidence>
<dbReference type="Proteomes" id="UP000242660">
    <property type="component" value="Unassembled WGS sequence"/>
</dbReference>
<keyword evidence="12 16" id="KW-0630">Potassium</keyword>
<dbReference type="InterPro" id="IPR004619">
    <property type="entry name" value="Type_III_PanK"/>
</dbReference>
<reference evidence="17 18" key="1">
    <citation type="journal article" date="2017" name="Front. Microbiol.">
        <title>Genome of Ca. Pandoraea novymonadis, an Endosymbiotic Bacterium of the Trypanosomatid Novymonas esmeraldas.</title>
        <authorList>
            <person name="Kostygov A.Y."/>
            <person name="Butenko A."/>
            <person name="Nenarokova A."/>
            <person name="Tashyreva D."/>
            <person name="Flegontov P."/>
            <person name="Lukes J."/>
            <person name="Yurchenko V."/>
        </authorList>
    </citation>
    <scope>NUCLEOTIDE SEQUENCE [LARGE SCALE GENOMIC DNA]</scope>
    <source>
        <strain evidence="17 18">E262</strain>
    </source>
</reference>
<accession>A0ABX5FD90</accession>
<comment type="function">
    <text evidence="16">Catalyzes the phosphorylation of pantothenate (Pan), the first step in CoA biosynthesis.</text>
</comment>
<feature type="binding site" evidence="16">
    <location>
        <begin position="9"/>
        <end position="16"/>
    </location>
    <ligand>
        <name>ATP</name>
        <dbReference type="ChEBI" id="CHEBI:30616"/>
    </ligand>
</feature>
<evidence type="ECO:0000256" key="5">
    <source>
        <dbReference type="ARBA" id="ARBA00011738"/>
    </source>
</evidence>
<evidence type="ECO:0000256" key="16">
    <source>
        <dbReference type="HAMAP-Rule" id="MF_01274"/>
    </source>
</evidence>
<dbReference type="PANTHER" id="PTHR34265">
    <property type="entry name" value="TYPE III PANTOTHENATE KINASE"/>
    <property type="match status" value="1"/>
</dbReference>
<evidence type="ECO:0000256" key="6">
    <source>
        <dbReference type="ARBA" id="ARBA00012102"/>
    </source>
</evidence>
<comment type="pathway">
    <text evidence="4 16">Cofactor biosynthesis; coenzyme A biosynthesis; CoA from (R)-pantothenate: step 1/5.</text>
</comment>
<evidence type="ECO:0000256" key="12">
    <source>
        <dbReference type="ARBA" id="ARBA00022958"/>
    </source>
</evidence>
<dbReference type="InterPro" id="IPR043129">
    <property type="entry name" value="ATPase_NBD"/>
</dbReference>
<evidence type="ECO:0000256" key="15">
    <source>
        <dbReference type="ARBA" id="ARBA00040883"/>
    </source>
</evidence>
<evidence type="ECO:0000313" key="18">
    <source>
        <dbReference type="Proteomes" id="UP000242660"/>
    </source>
</evidence>
<evidence type="ECO:0000256" key="13">
    <source>
        <dbReference type="ARBA" id="ARBA00022993"/>
    </source>
</evidence>
<feature type="active site" description="Proton acceptor" evidence="16">
    <location>
        <position position="155"/>
    </location>
</feature>
<comment type="caution">
    <text evidence="16">Lacks conserved residue(s) required for the propagation of feature annotation.</text>
</comment>
<keyword evidence="11 16" id="KW-0067">ATP-binding</keyword>
<dbReference type="EC" id="2.7.1.33" evidence="6 16"/>
<dbReference type="RefSeq" id="WP_106182916.1">
    <property type="nucleotide sequence ID" value="NZ_MUHY01000002.1"/>
</dbReference>
<protein>
    <recommendedName>
        <fullName evidence="15 16">Type III pantothenate kinase</fullName>
        <ecNumber evidence="6 16">2.7.1.33</ecNumber>
    </recommendedName>
    <alternativeName>
        <fullName evidence="16">PanK-III</fullName>
    </alternativeName>
    <alternativeName>
        <fullName evidence="16">Pantothenic acid kinase</fullName>
    </alternativeName>
</protein>
<keyword evidence="13 16" id="KW-0173">Coenzyme A biosynthesis</keyword>
<dbReference type="Gene3D" id="3.30.420.40">
    <property type="match status" value="2"/>
</dbReference>
<feature type="binding site" evidence="16">
    <location>
        <position position="235"/>
    </location>
    <ligand>
        <name>substrate</name>
    </ligand>
</feature>
<dbReference type="NCBIfam" id="TIGR00671">
    <property type="entry name" value="baf"/>
    <property type="match status" value="1"/>
</dbReference>
<keyword evidence="18" id="KW-1185">Reference proteome</keyword>
<dbReference type="EMBL" id="MUHY01000002">
    <property type="protein sequence ID" value="PSB91730.1"/>
    <property type="molecule type" value="Genomic_DNA"/>
</dbReference>
<dbReference type="HAMAP" id="MF_01274">
    <property type="entry name" value="Pantothen_kinase_3"/>
    <property type="match status" value="1"/>
</dbReference>
<evidence type="ECO:0000256" key="10">
    <source>
        <dbReference type="ARBA" id="ARBA00022777"/>
    </source>
</evidence>
<evidence type="ECO:0000256" key="3">
    <source>
        <dbReference type="ARBA" id="ARBA00004496"/>
    </source>
</evidence>
<evidence type="ECO:0000256" key="2">
    <source>
        <dbReference type="ARBA" id="ARBA00001958"/>
    </source>
</evidence>
<comment type="cofactor">
    <cofactor evidence="2">
        <name>K(+)</name>
        <dbReference type="ChEBI" id="CHEBI:29103"/>
    </cofactor>
</comment>
<evidence type="ECO:0000256" key="14">
    <source>
        <dbReference type="ARBA" id="ARBA00038036"/>
    </source>
</evidence>
<dbReference type="SUPFAM" id="SSF53067">
    <property type="entry name" value="Actin-like ATPase domain"/>
    <property type="match status" value="2"/>
</dbReference>
<keyword evidence="10 16" id="KW-0418">Kinase</keyword>
<feature type="binding site" evidence="16">
    <location>
        <begin position="153"/>
        <end position="156"/>
    </location>
    <ligand>
        <name>substrate</name>
    </ligand>
</feature>
<comment type="catalytic activity">
    <reaction evidence="1 16">
        <text>(R)-pantothenate + ATP = (R)-4'-phosphopantothenate + ADP + H(+)</text>
        <dbReference type="Rhea" id="RHEA:16373"/>
        <dbReference type="ChEBI" id="CHEBI:10986"/>
        <dbReference type="ChEBI" id="CHEBI:15378"/>
        <dbReference type="ChEBI" id="CHEBI:29032"/>
        <dbReference type="ChEBI" id="CHEBI:30616"/>
        <dbReference type="ChEBI" id="CHEBI:456216"/>
        <dbReference type="EC" id="2.7.1.33"/>
    </reaction>
</comment>
<keyword evidence="9 16" id="KW-0547">Nucleotide-binding</keyword>
<feature type="binding site" evidence="16">
    <location>
        <position position="179"/>
    </location>
    <ligand>
        <name>ATP</name>
        <dbReference type="ChEBI" id="CHEBI:30616"/>
    </ligand>
</feature>
<proteinExistence type="inferred from homology"/>
<evidence type="ECO:0000256" key="11">
    <source>
        <dbReference type="ARBA" id="ARBA00022840"/>
    </source>
</evidence>
<comment type="cofactor">
    <cofactor evidence="16">
        <name>NH4(+)</name>
        <dbReference type="ChEBI" id="CHEBI:28938"/>
    </cofactor>
    <cofactor evidence="16">
        <name>K(+)</name>
        <dbReference type="ChEBI" id="CHEBI:29103"/>
    </cofactor>
    <text evidence="16">A monovalent cation. Ammonium or potassium.</text>
</comment>
<comment type="subcellular location">
    <subcellularLocation>
        <location evidence="3 16">Cytoplasm</location>
    </subcellularLocation>
</comment>
<keyword evidence="8 16" id="KW-0808">Transferase</keyword>
<organism evidence="17 18">
    <name type="scientific">Candidatus Pandoraea novymonadis</name>
    <dbReference type="NCBI Taxonomy" id="1808959"/>
    <lineage>
        <taxon>Bacteria</taxon>
        <taxon>Pseudomonadati</taxon>
        <taxon>Pseudomonadota</taxon>
        <taxon>Betaproteobacteria</taxon>
        <taxon>Burkholderiales</taxon>
        <taxon>Burkholderiaceae</taxon>
        <taxon>Pandoraea</taxon>
    </lineage>
</organism>
<dbReference type="Pfam" id="PF03309">
    <property type="entry name" value="Pan_kinase"/>
    <property type="match status" value="1"/>
</dbReference>
<keyword evidence="7 16" id="KW-0963">Cytoplasm</keyword>
<dbReference type="CDD" id="cd24015">
    <property type="entry name" value="ASKHA_NBD_PanK-III"/>
    <property type="match status" value="1"/>
</dbReference>
<evidence type="ECO:0000256" key="7">
    <source>
        <dbReference type="ARBA" id="ARBA00022490"/>
    </source>
</evidence>
<sequence length="319" mass="34471">MSTPCLLIDSGNSRIKWAFAPGILPTNWSASQPRFLASGSIMHDNWSNLANDIGIQWLTLTANTIQPDISKHPTRECAIAETNSFRTEVKPSMCSVPHGIWLSNVAGKLAEQTVRMALRTLWGRAAHDHLQVIHSSAEAACVINHYTPPSCLGTDRWASLIGAHAAYRGEHLLIVTLGTTTTLDYLSATGEFLGGVIAPGPAMMLSSLAQGTAQLPYINIENKKIEPWLRFAKNTHDALIAGCLGAQAGLIERSHAALQRDLGGPVRCILSGGARSMITQLLSIKFTEHDSLVLAGLYQLASKRFDSENILSKSITAVR</sequence>
<evidence type="ECO:0000313" key="17">
    <source>
        <dbReference type="EMBL" id="PSB91730.1"/>
    </source>
</evidence>
<comment type="similarity">
    <text evidence="14 16">Belongs to the type III pantothenate kinase family.</text>
</comment>
<comment type="subunit">
    <text evidence="5 16">Homodimer.</text>
</comment>
<feature type="binding site" evidence="16">
    <location>
        <position position="146"/>
    </location>
    <ligand>
        <name>substrate</name>
    </ligand>
</feature>